<proteinExistence type="predicted"/>
<feature type="transmembrane region" description="Helical" evidence="1">
    <location>
        <begin position="92"/>
        <end position="113"/>
    </location>
</feature>
<keyword evidence="1" id="KW-1133">Transmembrane helix</keyword>
<comment type="caution">
    <text evidence="2">The sequence shown here is derived from an EMBL/GenBank/DDBJ whole genome shotgun (WGS) entry which is preliminary data.</text>
</comment>
<keyword evidence="1" id="KW-0472">Membrane</keyword>
<dbReference type="Proteomes" id="UP000615446">
    <property type="component" value="Unassembled WGS sequence"/>
</dbReference>
<name>A0A8H3L5L4_9GLOM</name>
<reference evidence="2" key="1">
    <citation type="submission" date="2019-10" db="EMBL/GenBank/DDBJ databases">
        <title>Conservation and host-specific expression of non-tandemly repeated heterogenous ribosome RNA gene in arbuscular mycorrhizal fungi.</title>
        <authorList>
            <person name="Maeda T."/>
            <person name="Kobayashi Y."/>
            <person name="Nakagawa T."/>
            <person name="Ezawa T."/>
            <person name="Yamaguchi K."/>
            <person name="Bino T."/>
            <person name="Nishimoto Y."/>
            <person name="Shigenobu S."/>
            <person name="Kawaguchi M."/>
        </authorList>
    </citation>
    <scope>NUCLEOTIDE SEQUENCE</scope>
    <source>
        <strain evidence="2">HR1</strain>
    </source>
</reference>
<dbReference type="AlphaFoldDB" id="A0A8H3L5L4"/>
<protein>
    <submittedName>
        <fullName evidence="2">Uncharacterized protein</fullName>
    </submittedName>
</protein>
<organism evidence="2 3">
    <name type="scientific">Rhizophagus clarus</name>
    <dbReference type="NCBI Taxonomy" id="94130"/>
    <lineage>
        <taxon>Eukaryota</taxon>
        <taxon>Fungi</taxon>
        <taxon>Fungi incertae sedis</taxon>
        <taxon>Mucoromycota</taxon>
        <taxon>Glomeromycotina</taxon>
        <taxon>Glomeromycetes</taxon>
        <taxon>Glomerales</taxon>
        <taxon>Glomeraceae</taxon>
        <taxon>Rhizophagus</taxon>
    </lineage>
</organism>
<evidence type="ECO:0000256" key="1">
    <source>
        <dbReference type="SAM" id="Phobius"/>
    </source>
</evidence>
<dbReference type="OrthoDB" id="2438676at2759"/>
<accession>A0A8H3L5L4</accession>
<evidence type="ECO:0000313" key="2">
    <source>
        <dbReference type="EMBL" id="GES80711.1"/>
    </source>
</evidence>
<feature type="transmembrane region" description="Helical" evidence="1">
    <location>
        <begin position="168"/>
        <end position="191"/>
    </location>
</feature>
<sequence>MAPTSEVIQSGQVHKRNININPNEIGSSIGNAAQNVGNSLNNATTDAGNTIQNVTDTAVGEIDKIRREALNTLLSAFDNFVPKAPTYDKSGWIARPIIIASIFNLMALILLLITNSNNKIYCYLTTLFILLVSFTFNLVSFIITFSLFSLVFNVIGTFPGIDGNHTGPAIILSGCSCLFLLVSLSLISFYFKASFYNFLLR</sequence>
<evidence type="ECO:0000313" key="3">
    <source>
        <dbReference type="Proteomes" id="UP000615446"/>
    </source>
</evidence>
<gene>
    <name evidence="2" type="ORF">RCL2_000797600</name>
</gene>
<keyword evidence="1" id="KW-0812">Transmembrane</keyword>
<feature type="transmembrane region" description="Helical" evidence="1">
    <location>
        <begin position="120"/>
        <end position="148"/>
    </location>
</feature>
<dbReference type="EMBL" id="BLAL01000051">
    <property type="protein sequence ID" value="GES80711.1"/>
    <property type="molecule type" value="Genomic_DNA"/>
</dbReference>